<dbReference type="Proteomes" id="UP000077701">
    <property type="component" value="Unassembled WGS sequence"/>
</dbReference>
<comment type="caution">
    <text evidence="7">The sequence shown here is derived from an EMBL/GenBank/DDBJ whole genome shotgun (WGS) entry which is preliminary data.</text>
</comment>
<feature type="domain" description="D-isomer specific 2-hydroxyacid dehydrogenase catalytic" evidence="5">
    <location>
        <begin position="46"/>
        <end position="322"/>
    </location>
</feature>
<dbReference type="AlphaFoldDB" id="A0A171AXP2"/>
<organism evidence="7 8">
    <name type="scientific">Planomonospora sphaerica</name>
    <dbReference type="NCBI Taxonomy" id="161355"/>
    <lineage>
        <taxon>Bacteria</taxon>
        <taxon>Bacillati</taxon>
        <taxon>Actinomycetota</taxon>
        <taxon>Actinomycetes</taxon>
        <taxon>Streptosporangiales</taxon>
        <taxon>Streptosporangiaceae</taxon>
        <taxon>Planomonospora</taxon>
    </lineage>
</organism>
<dbReference type="Pfam" id="PF02826">
    <property type="entry name" value="2-Hacid_dh_C"/>
    <property type="match status" value="1"/>
</dbReference>
<evidence type="ECO:0000256" key="2">
    <source>
        <dbReference type="ARBA" id="ARBA00023002"/>
    </source>
</evidence>
<dbReference type="InterPro" id="IPR006139">
    <property type="entry name" value="D-isomer_2_OHA_DH_cat_dom"/>
</dbReference>
<dbReference type="FunFam" id="3.40.50.720:FF:000203">
    <property type="entry name" value="D-3-phosphoglycerate dehydrogenase (SerA)"/>
    <property type="match status" value="1"/>
</dbReference>
<dbReference type="PANTHER" id="PTHR42789">
    <property type="entry name" value="D-ISOMER SPECIFIC 2-HYDROXYACID DEHYDROGENASE FAMILY PROTEIN (AFU_ORTHOLOGUE AFUA_6G10090)"/>
    <property type="match status" value="1"/>
</dbReference>
<feature type="domain" description="D-isomer specific 2-hydroxyacid dehydrogenase NAD-binding" evidence="6">
    <location>
        <begin position="113"/>
        <end position="291"/>
    </location>
</feature>
<dbReference type="OrthoDB" id="9793626at2"/>
<evidence type="ECO:0000256" key="3">
    <source>
        <dbReference type="ARBA" id="ARBA00023027"/>
    </source>
</evidence>
<dbReference type="SUPFAM" id="SSF51735">
    <property type="entry name" value="NAD(P)-binding Rossmann-fold domains"/>
    <property type="match status" value="1"/>
</dbReference>
<evidence type="ECO:0000256" key="4">
    <source>
        <dbReference type="RuleBase" id="RU003719"/>
    </source>
</evidence>
<dbReference type="EMBL" id="BDCX01000001">
    <property type="protein sequence ID" value="GAT64421.1"/>
    <property type="molecule type" value="Genomic_DNA"/>
</dbReference>
<dbReference type="STRING" id="161355.PS9374_00051"/>
<keyword evidence="3" id="KW-0520">NAD</keyword>
<dbReference type="GO" id="GO:0051287">
    <property type="term" value="F:NAD binding"/>
    <property type="evidence" value="ECO:0007669"/>
    <property type="project" value="InterPro"/>
</dbReference>
<dbReference type="InterPro" id="IPR029753">
    <property type="entry name" value="D-isomer_DH_CS"/>
</dbReference>
<dbReference type="PANTHER" id="PTHR42789:SF1">
    <property type="entry name" value="D-ISOMER SPECIFIC 2-HYDROXYACID DEHYDROGENASE FAMILY PROTEIN (AFU_ORTHOLOGUE AFUA_6G10090)"/>
    <property type="match status" value="1"/>
</dbReference>
<sequence length="329" mass="34049">MSRKNVLAVIPPQVGGREAGSALAGLLADRAHVTVVESAGEDPGALAAAQVIITALSPVGADHLRAAPLLELVQCVGHGHDHVDLAAAERHAVTVCTIASSGAEGNSVAEHAFALILACAKRIVPAHTALAAGDWALPRLRPHLTELAGKTLGVVGLGHIGRDVARKAAAFDMNVLYSSPRRAPRDVEERTGARWTGLEELLRASDVVTLHAPLNDGTRHLLDARRLALLKPTAVVVNTARGPLIDQDALAAALEDGRIAAAGIDVFDPEPPPPGSRLLGAPNVVLTPHAGAVTRETLVRIALAAVENVRRHLDGAEPHDVVAGPGATR</sequence>
<evidence type="ECO:0000313" key="7">
    <source>
        <dbReference type="EMBL" id="GAT64421.1"/>
    </source>
</evidence>
<comment type="similarity">
    <text evidence="1 4">Belongs to the D-isomer specific 2-hydroxyacid dehydrogenase family.</text>
</comment>
<dbReference type="Gene3D" id="3.40.50.720">
    <property type="entry name" value="NAD(P)-binding Rossmann-like Domain"/>
    <property type="match status" value="2"/>
</dbReference>
<dbReference type="GO" id="GO:0016616">
    <property type="term" value="F:oxidoreductase activity, acting on the CH-OH group of donors, NAD or NADP as acceptor"/>
    <property type="evidence" value="ECO:0007669"/>
    <property type="project" value="InterPro"/>
</dbReference>
<evidence type="ECO:0000259" key="6">
    <source>
        <dbReference type="Pfam" id="PF02826"/>
    </source>
</evidence>
<dbReference type="RefSeq" id="WP_068893863.1">
    <property type="nucleotide sequence ID" value="NZ_BDCX01000001.1"/>
</dbReference>
<evidence type="ECO:0000256" key="1">
    <source>
        <dbReference type="ARBA" id="ARBA00005854"/>
    </source>
</evidence>
<keyword evidence="8" id="KW-1185">Reference proteome</keyword>
<evidence type="ECO:0000259" key="5">
    <source>
        <dbReference type="Pfam" id="PF00389"/>
    </source>
</evidence>
<dbReference type="Pfam" id="PF00389">
    <property type="entry name" value="2-Hacid_dh"/>
    <property type="match status" value="1"/>
</dbReference>
<gene>
    <name evidence="7" type="ORF">PS9374_00051</name>
</gene>
<dbReference type="InterPro" id="IPR036291">
    <property type="entry name" value="NAD(P)-bd_dom_sf"/>
</dbReference>
<keyword evidence="2 4" id="KW-0560">Oxidoreductase</keyword>
<dbReference type="PROSITE" id="PS00670">
    <property type="entry name" value="D_2_HYDROXYACID_DH_2"/>
    <property type="match status" value="1"/>
</dbReference>
<dbReference type="InterPro" id="IPR050857">
    <property type="entry name" value="D-2-hydroxyacid_DH"/>
</dbReference>
<evidence type="ECO:0000313" key="8">
    <source>
        <dbReference type="Proteomes" id="UP000077701"/>
    </source>
</evidence>
<dbReference type="SUPFAM" id="SSF52283">
    <property type="entry name" value="Formate/glycerate dehydrogenase catalytic domain-like"/>
    <property type="match status" value="1"/>
</dbReference>
<protein>
    <submittedName>
        <fullName evidence="7">Phosphoglycerate dehydrogenase</fullName>
    </submittedName>
</protein>
<reference evidence="7 8" key="1">
    <citation type="journal article" date="2016" name="Genome Announc.">
        <title>Draft Genome Sequence of Planomonospora sphaerica JCM9374, a Rare Actinomycete.</title>
        <authorList>
            <person name="Dohra H."/>
            <person name="Suzuki T."/>
            <person name="Inoue Y."/>
            <person name="Kodani S."/>
        </authorList>
    </citation>
    <scope>NUCLEOTIDE SEQUENCE [LARGE SCALE GENOMIC DNA]</scope>
    <source>
        <strain evidence="7 8">JCM 9374</strain>
    </source>
</reference>
<name>A0A171AXP2_9ACTN</name>
<dbReference type="PROSITE" id="PS00671">
    <property type="entry name" value="D_2_HYDROXYACID_DH_3"/>
    <property type="match status" value="1"/>
</dbReference>
<proteinExistence type="inferred from homology"/>
<dbReference type="InterPro" id="IPR006140">
    <property type="entry name" value="D-isomer_DH_NAD-bd"/>
</dbReference>
<accession>A0A171AXP2</accession>
<reference evidence="8" key="2">
    <citation type="submission" date="2016-04" db="EMBL/GenBank/DDBJ databases">
        <title>Planomonospora sphaerica JCM9374 whole genome shotgun sequence.</title>
        <authorList>
            <person name="Suzuki T."/>
            <person name="Dohra H."/>
            <person name="Kodani S."/>
        </authorList>
    </citation>
    <scope>NUCLEOTIDE SEQUENCE [LARGE SCALE GENOMIC DNA]</scope>
    <source>
        <strain evidence="8">JCM 9374</strain>
    </source>
</reference>